<dbReference type="PANTHER" id="PTHR43179:SF7">
    <property type="entry name" value="RHAMNOSYLTRANSFERASE WBBL"/>
    <property type="match status" value="1"/>
</dbReference>
<feature type="domain" description="Glycosyltransferase 2-like" evidence="1">
    <location>
        <begin position="87"/>
        <end position="213"/>
    </location>
</feature>
<evidence type="ECO:0000313" key="2">
    <source>
        <dbReference type="EMBL" id="QUW03626.1"/>
    </source>
</evidence>
<dbReference type="CDD" id="cd04186">
    <property type="entry name" value="GT_2_like_c"/>
    <property type="match status" value="1"/>
</dbReference>
<name>A0ABX8B9L8_9BACT</name>
<dbReference type="PANTHER" id="PTHR43179">
    <property type="entry name" value="RHAMNOSYLTRANSFERASE WBBL"/>
    <property type="match status" value="1"/>
</dbReference>
<dbReference type="Proteomes" id="UP000676506">
    <property type="component" value="Chromosome 1"/>
</dbReference>
<evidence type="ECO:0000259" key="1">
    <source>
        <dbReference type="Pfam" id="PF00535"/>
    </source>
</evidence>
<organism evidence="2 3">
    <name type="scientific">Chloracidobacterium validum</name>
    <dbReference type="NCBI Taxonomy" id="2821543"/>
    <lineage>
        <taxon>Bacteria</taxon>
        <taxon>Pseudomonadati</taxon>
        <taxon>Acidobacteriota</taxon>
        <taxon>Terriglobia</taxon>
        <taxon>Terriglobales</taxon>
        <taxon>Acidobacteriaceae</taxon>
        <taxon>Chloracidobacterium</taxon>
    </lineage>
</organism>
<sequence>MKSLLDYYRRHPHRIRQVMQTAGRLWRTEGVSGIWRHVRTRIAEESGAAPPRCPYARWVARYDRLTPTDRQRIQERLGKLSSHPRFSIIMPVCDPEVRWLRAALDSVRRQLYPHWQLCLADDASTNPEVRRCLTEATQADPRIVAVYRQARGHIAAASNSALELATGDFITFLDHDDLLAEHALACVAVALDVHPATDVLYTDEDQFDARGRRFAPHFKPRWSLEFLRSCHYLAHLTVYRAATVRAVGGFRPGFDGAQDYDLCLRVIEQIEPERIRHLPHVLYHWRVTASSTAGSAAAKPYATVAGQRALADHLKRVAPEAEVTSINPGRYRVRYPLPSPLPRVSVLMGTRDQARLTQVALHGVLAATDYPNLEVVLVDNGSREAETLRLFDALRTDARVRVIAYDAPFNFSAINNLAASEATGSVFVLLNNDVQVMRPDWLTELIRLAMRPDVGVVGARLLYPDDTIQHAGVVLGIRGVAGHVHQRTPRLARSVPSNVQLIWNEVVREVSAVTGACLALRREVFEAVGGLDAENLPVAFNDVDLCLRVRERGYRVLFTPYVELYHLESASRGSDHRPERQAAFRKECDYMRARWGELLGDDPYYNPNLTLDRLDASPAPPRRPYFFRE</sequence>
<keyword evidence="3" id="KW-1185">Reference proteome</keyword>
<reference evidence="2 3" key="1">
    <citation type="submission" date="2021-03" db="EMBL/GenBank/DDBJ databases">
        <title>Genomic and phenotypic characterization of Chloracidobacterium isolates provides evidence for multiple species.</title>
        <authorList>
            <person name="Saini M.K."/>
            <person name="Costas A.M.G."/>
            <person name="Tank M."/>
            <person name="Bryant D.A."/>
        </authorList>
    </citation>
    <scope>NUCLEOTIDE SEQUENCE [LARGE SCALE GENOMIC DNA]</scope>
    <source>
        <strain evidence="2 3">BV2-C</strain>
    </source>
</reference>
<proteinExistence type="predicted"/>
<dbReference type="EMBL" id="CP072648">
    <property type="protein sequence ID" value="QUW03626.1"/>
    <property type="molecule type" value="Genomic_DNA"/>
</dbReference>
<dbReference type="SUPFAM" id="SSF53448">
    <property type="entry name" value="Nucleotide-diphospho-sugar transferases"/>
    <property type="match status" value="2"/>
</dbReference>
<dbReference type="RefSeq" id="WP_211429516.1">
    <property type="nucleotide sequence ID" value="NZ_CP072648.1"/>
</dbReference>
<dbReference type="Pfam" id="PF13641">
    <property type="entry name" value="Glyco_tranf_2_3"/>
    <property type="match status" value="1"/>
</dbReference>
<dbReference type="Pfam" id="PF00535">
    <property type="entry name" value="Glycos_transf_2"/>
    <property type="match status" value="1"/>
</dbReference>
<dbReference type="InterPro" id="IPR029044">
    <property type="entry name" value="Nucleotide-diphossugar_trans"/>
</dbReference>
<dbReference type="InterPro" id="IPR001173">
    <property type="entry name" value="Glyco_trans_2-like"/>
</dbReference>
<accession>A0ABX8B9L8</accession>
<dbReference type="Gene3D" id="3.90.550.10">
    <property type="entry name" value="Spore Coat Polysaccharide Biosynthesis Protein SpsA, Chain A"/>
    <property type="match status" value="2"/>
</dbReference>
<dbReference type="CDD" id="cd04184">
    <property type="entry name" value="GT2_RfbC_Mx_like"/>
    <property type="match status" value="1"/>
</dbReference>
<evidence type="ECO:0000313" key="3">
    <source>
        <dbReference type="Proteomes" id="UP000676506"/>
    </source>
</evidence>
<protein>
    <submittedName>
        <fullName evidence="2">Glycosyltransferase family 2 protein</fullName>
    </submittedName>
</protein>
<gene>
    <name evidence="2" type="ORF">J8C06_04105</name>
</gene>